<evidence type="ECO:0000313" key="2">
    <source>
        <dbReference type="Proteomes" id="UP000252118"/>
    </source>
</evidence>
<comment type="caution">
    <text evidence="1">The sequence shown here is derived from an EMBL/GenBank/DDBJ whole genome shotgun (WGS) entry which is preliminary data.</text>
</comment>
<dbReference type="EMBL" id="QNRJ01000001">
    <property type="protein sequence ID" value="RBP08078.1"/>
    <property type="molecule type" value="Genomic_DNA"/>
</dbReference>
<dbReference type="AlphaFoldDB" id="A0A366F084"/>
<dbReference type="GO" id="GO:0045892">
    <property type="term" value="P:negative regulation of DNA-templated transcription"/>
    <property type="evidence" value="ECO:0007669"/>
    <property type="project" value="UniProtKB-ARBA"/>
</dbReference>
<proteinExistence type="predicted"/>
<accession>A0A366F084</accession>
<dbReference type="InterPro" id="IPR038390">
    <property type="entry name" value="Metal_Tscrpt_repr_sf"/>
</dbReference>
<keyword evidence="1" id="KW-0238">DNA-binding</keyword>
<organism evidence="1 2">
    <name type="scientific">Rossellomorea aquimaris</name>
    <dbReference type="NCBI Taxonomy" id="189382"/>
    <lineage>
        <taxon>Bacteria</taxon>
        <taxon>Bacillati</taxon>
        <taxon>Bacillota</taxon>
        <taxon>Bacilli</taxon>
        <taxon>Bacillales</taxon>
        <taxon>Bacillaceae</taxon>
        <taxon>Rossellomorea</taxon>
    </lineage>
</organism>
<dbReference type="PANTHER" id="PTHR33677">
    <property type="entry name" value="TRANSCRIPTIONAL REPRESSOR FRMR-RELATED"/>
    <property type="match status" value="1"/>
</dbReference>
<reference evidence="1 2" key="1">
    <citation type="submission" date="2018-06" db="EMBL/GenBank/DDBJ databases">
        <title>Freshwater and sediment microbial communities from various areas in North America, analyzing microbe dynamics in response to fracking.</title>
        <authorList>
            <person name="Lamendella R."/>
        </authorList>
    </citation>
    <scope>NUCLEOTIDE SEQUENCE [LARGE SCALE GENOMIC DNA]</scope>
    <source>
        <strain evidence="1 2">97B</strain>
    </source>
</reference>
<dbReference type="Pfam" id="PF02583">
    <property type="entry name" value="Trns_repr_metal"/>
    <property type="match status" value="1"/>
</dbReference>
<evidence type="ECO:0000313" key="1">
    <source>
        <dbReference type="EMBL" id="RBP08078.1"/>
    </source>
</evidence>
<dbReference type="GO" id="GO:0003677">
    <property type="term" value="F:DNA binding"/>
    <property type="evidence" value="ECO:0007669"/>
    <property type="project" value="UniProtKB-KW"/>
</dbReference>
<name>A0A366F084_9BACI</name>
<dbReference type="PANTHER" id="PTHR33677:SF5">
    <property type="entry name" value="TRANSCRIPTIONAL REPRESSOR FRMR"/>
    <property type="match status" value="1"/>
</dbReference>
<protein>
    <submittedName>
        <fullName evidence="1">DNA-binding FrmR family transcriptional regulator</fullName>
    </submittedName>
</protein>
<dbReference type="InterPro" id="IPR003735">
    <property type="entry name" value="Metal_Tscrpt_repr"/>
</dbReference>
<sequence>MTLYLMGYIIVIVAGNNKPTGGVFMEYNSQVKNRIKRVEGQLRGIVRMMEQGEDCKDVITQLSAAKTALDRSVGLIVSMNLVECVRDSQETGENTETLVKEAVNLLVKSR</sequence>
<dbReference type="CDD" id="cd10155">
    <property type="entry name" value="BsYrkD-like_DUF156"/>
    <property type="match status" value="1"/>
</dbReference>
<dbReference type="GO" id="GO:0046872">
    <property type="term" value="F:metal ion binding"/>
    <property type="evidence" value="ECO:0007669"/>
    <property type="project" value="InterPro"/>
</dbReference>
<gene>
    <name evidence="1" type="ORF">DET59_101451</name>
</gene>
<dbReference type="Proteomes" id="UP000252118">
    <property type="component" value="Unassembled WGS sequence"/>
</dbReference>
<dbReference type="Gene3D" id="1.20.58.1000">
    <property type="entry name" value="Metal-sensitive repressor, helix protomer"/>
    <property type="match status" value="1"/>
</dbReference>